<evidence type="ECO:0000256" key="1">
    <source>
        <dbReference type="SAM" id="MobiDB-lite"/>
    </source>
</evidence>
<feature type="compositionally biased region" description="Polar residues" evidence="1">
    <location>
        <begin position="237"/>
        <end position="247"/>
    </location>
</feature>
<dbReference type="EMBL" id="JAIWYP010000010">
    <property type="protein sequence ID" value="KAH3753737.1"/>
    <property type="molecule type" value="Genomic_DNA"/>
</dbReference>
<proteinExistence type="predicted"/>
<evidence type="ECO:0000313" key="3">
    <source>
        <dbReference type="Proteomes" id="UP000828390"/>
    </source>
</evidence>
<dbReference type="AlphaFoldDB" id="A0A9D4DPZ7"/>
<accession>A0A9D4DPZ7</accession>
<feature type="region of interest" description="Disordered" evidence="1">
    <location>
        <begin position="224"/>
        <end position="247"/>
    </location>
</feature>
<comment type="caution">
    <text evidence="2">The sequence shown here is derived from an EMBL/GenBank/DDBJ whole genome shotgun (WGS) entry which is preliminary data.</text>
</comment>
<dbReference type="Proteomes" id="UP000828390">
    <property type="component" value="Unassembled WGS sequence"/>
</dbReference>
<name>A0A9D4DPZ7_DREPO</name>
<organism evidence="2 3">
    <name type="scientific">Dreissena polymorpha</name>
    <name type="common">Zebra mussel</name>
    <name type="synonym">Mytilus polymorpha</name>
    <dbReference type="NCBI Taxonomy" id="45954"/>
    <lineage>
        <taxon>Eukaryota</taxon>
        <taxon>Metazoa</taxon>
        <taxon>Spiralia</taxon>
        <taxon>Lophotrochozoa</taxon>
        <taxon>Mollusca</taxon>
        <taxon>Bivalvia</taxon>
        <taxon>Autobranchia</taxon>
        <taxon>Heteroconchia</taxon>
        <taxon>Euheterodonta</taxon>
        <taxon>Imparidentia</taxon>
        <taxon>Neoheterodontei</taxon>
        <taxon>Myida</taxon>
        <taxon>Dreissenoidea</taxon>
        <taxon>Dreissenidae</taxon>
        <taxon>Dreissena</taxon>
    </lineage>
</organism>
<keyword evidence="3" id="KW-1185">Reference proteome</keyword>
<reference evidence="2" key="2">
    <citation type="submission" date="2020-11" db="EMBL/GenBank/DDBJ databases">
        <authorList>
            <person name="McCartney M.A."/>
            <person name="Auch B."/>
            <person name="Kono T."/>
            <person name="Mallez S."/>
            <person name="Becker A."/>
            <person name="Gohl D.M."/>
            <person name="Silverstein K.A.T."/>
            <person name="Koren S."/>
            <person name="Bechman K.B."/>
            <person name="Herman A."/>
            <person name="Abrahante J.E."/>
            <person name="Garbe J."/>
        </authorList>
    </citation>
    <scope>NUCLEOTIDE SEQUENCE</scope>
    <source>
        <strain evidence="2">Duluth1</strain>
        <tissue evidence="2">Whole animal</tissue>
    </source>
</reference>
<sequence length="555" mass="63216">MFSKQEDGSINEAKINMAKIVHAKELMEREVTCPVYGTKRPFYRYCDKVHTPFTVAAMENLASQLSDTSTAVYPNGLRKINVELIHERASKRLTIQLFSEWINSGFIIGSGIKDAILIENQKATSSCLNMEQIANLIWNDLAKFILENQTNDKLNHDENPNETIKITLTDVVLYGVQRKWLNPSTDVSNASQKNIEQVLLPEDELKNLTYLCCEEVELLLRESSNDEGDSGSVAQGGVSNLSENPEQILKNGTQNTVLQRISAPDVDRQNPVAEDTQGYLQMAFPDVFLTGDACPHQERPRSIKNKSGSYKFAYLYWVCAQKRAMVNTELQFLVHSMIKREHSKGKAKLALKSDAFETTGIPVKEDLMQNAELRDWTVSNLMMFKSSIPDTAPFWKRSRDDAIAVQRDWEESVPWRKDKMSMSIMLFQTRAPPYNHHPAIHNVCPGTETLSIQSDQEFLEGRRRNVLQYPSIVSFMCALMAELDTTFLSKIRYDGDAYFTRFEWGANANPHAHRLYFSREFSQHMDSLKLNIQNCLQSAKDECLNTGQDLDNPLV</sequence>
<protein>
    <submittedName>
        <fullName evidence="2">Uncharacterized protein</fullName>
    </submittedName>
</protein>
<evidence type="ECO:0000313" key="2">
    <source>
        <dbReference type="EMBL" id="KAH3753737.1"/>
    </source>
</evidence>
<reference evidence="2" key="1">
    <citation type="journal article" date="2019" name="bioRxiv">
        <title>The Genome of the Zebra Mussel, Dreissena polymorpha: A Resource for Invasive Species Research.</title>
        <authorList>
            <person name="McCartney M.A."/>
            <person name="Auch B."/>
            <person name="Kono T."/>
            <person name="Mallez S."/>
            <person name="Zhang Y."/>
            <person name="Obille A."/>
            <person name="Becker A."/>
            <person name="Abrahante J.E."/>
            <person name="Garbe J."/>
            <person name="Badalamenti J.P."/>
            <person name="Herman A."/>
            <person name="Mangelson H."/>
            <person name="Liachko I."/>
            <person name="Sullivan S."/>
            <person name="Sone E.D."/>
            <person name="Koren S."/>
            <person name="Silverstein K.A.T."/>
            <person name="Beckman K.B."/>
            <person name="Gohl D.M."/>
        </authorList>
    </citation>
    <scope>NUCLEOTIDE SEQUENCE</scope>
    <source>
        <strain evidence="2">Duluth1</strain>
        <tissue evidence="2">Whole animal</tissue>
    </source>
</reference>
<gene>
    <name evidence="2" type="ORF">DPMN_188386</name>
</gene>